<dbReference type="GeneID" id="20193376"/>
<name>W2PCL2_PHYN3</name>
<evidence type="ECO:0000313" key="1">
    <source>
        <dbReference type="EMBL" id="ETM97958.1"/>
    </source>
</evidence>
<sequence length="38" mass="4087">MLTPTRCTIACTRTTSLATRRNTVRVSSTSRNGPFATG</sequence>
<dbReference type="VEuPathDB" id="FungiDB:PPTG_24777"/>
<dbReference type="RefSeq" id="XP_008916743.1">
    <property type="nucleotide sequence ID" value="XM_008918495.1"/>
</dbReference>
<organism evidence="1 2">
    <name type="scientific">Phytophthora nicotianae (strain INRA-310)</name>
    <name type="common">Phytophthora parasitica</name>
    <dbReference type="NCBI Taxonomy" id="761204"/>
    <lineage>
        <taxon>Eukaryota</taxon>
        <taxon>Sar</taxon>
        <taxon>Stramenopiles</taxon>
        <taxon>Oomycota</taxon>
        <taxon>Peronosporomycetes</taxon>
        <taxon>Peronosporales</taxon>
        <taxon>Peronosporaceae</taxon>
        <taxon>Phytophthora</taxon>
    </lineage>
</organism>
<reference evidence="1 2" key="2">
    <citation type="submission" date="2013-11" db="EMBL/GenBank/DDBJ databases">
        <title>The Genome Sequence of Phytophthora parasitica INRA-310.</title>
        <authorList>
            <consortium name="The Broad Institute Genomics Platform"/>
            <person name="Russ C."/>
            <person name="Tyler B."/>
            <person name="Panabieres F."/>
            <person name="Shan W."/>
            <person name="Tripathy S."/>
            <person name="Grunwald N."/>
            <person name="Machado M."/>
            <person name="Johnson C.S."/>
            <person name="Arredondo F."/>
            <person name="Hong C."/>
            <person name="Coffey M."/>
            <person name="Young S.K."/>
            <person name="Zeng Q."/>
            <person name="Gargeya S."/>
            <person name="Fitzgerald M."/>
            <person name="Abouelleil A."/>
            <person name="Alvarado L."/>
            <person name="Chapman S.B."/>
            <person name="Gainer-Dewar J."/>
            <person name="Goldberg J."/>
            <person name="Griggs A."/>
            <person name="Gujja S."/>
            <person name="Hansen M."/>
            <person name="Howarth C."/>
            <person name="Imamovic A."/>
            <person name="Ireland A."/>
            <person name="Larimer J."/>
            <person name="McCowan C."/>
            <person name="Murphy C."/>
            <person name="Pearson M."/>
            <person name="Poon T.W."/>
            <person name="Priest M."/>
            <person name="Roberts A."/>
            <person name="Saif S."/>
            <person name="Shea T."/>
            <person name="Sykes S."/>
            <person name="Wortman J."/>
            <person name="Nusbaum C."/>
            <person name="Birren B."/>
        </authorList>
    </citation>
    <scope>NUCLEOTIDE SEQUENCE [LARGE SCALE GENOMIC DNA]</scope>
    <source>
        <strain evidence="1 2">INRA-310</strain>
    </source>
</reference>
<protein>
    <submittedName>
        <fullName evidence="1">Uncharacterized protein</fullName>
    </submittedName>
</protein>
<dbReference type="AlphaFoldDB" id="W2PCL2"/>
<evidence type="ECO:0000313" key="2">
    <source>
        <dbReference type="Proteomes" id="UP000018817"/>
    </source>
</evidence>
<gene>
    <name evidence="1" type="ORF">PPTG_24777</name>
</gene>
<reference evidence="2" key="1">
    <citation type="submission" date="2011-12" db="EMBL/GenBank/DDBJ databases">
        <authorList>
            <consortium name="The Broad Institute Genome Sequencing Platform"/>
            <person name="Russ C."/>
            <person name="Tyler B."/>
            <person name="Panabieres F."/>
            <person name="Shan W."/>
            <person name="Tripathy S."/>
            <person name="Grunwald N."/>
            <person name="Machado M."/>
            <person name="Young S.K."/>
            <person name="Zeng Q."/>
            <person name="Gargeya S."/>
            <person name="Fitzgerald M."/>
            <person name="Haas B."/>
            <person name="Abouelleil A."/>
            <person name="Alvarado L."/>
            <person name="Arachchi H.M."/>
            <person name="Berlin A."/>
            <person name="Chapman S.B."/>
            <person name="Gearin G."/>
            <person name="Goldberg J."/>
            <person name="Griggs A."/>
            <person name="Gujja S."/>
            <person name="Hansen M."/>
            <person name="Heiman D."/>
            <person name="Howarth C."/>
            <person name="Larimer J."/>
            <person name="Lui A."/>
            <person name="MacDonald P.J.P."/>
            <person name="McCowen C."/>
            <person name="Montmayeur A."/>
            <person name="Murphy C."/>
            <person name="Neiman D."/>
            <person name="Pearson M."/>
            <person name="Priest M."/>
            <person name="Roberts A."/>
            <person name="Saif S."/>
            <person name="Shea T."/>
            <person name="Sisk P."/>
            <person name="Stolte C."/>
            <person name="Sykes S."/>
            <person name="Wortman J."/>
            <person name="Nusbaum C."/>
            <person name="Birren B."/>
        </authorList>
    </citation>
    <scope>NUCLEOTIDE SEQUENCE [LARGE SCALE GENOMIC DNA]</scope>
    <source>
        <strain evidence="2">INRA-310</strain>
    </source>
</reference>
<dbReference type="EMBL" id="KI669778">
    <property type="protein sequence ID" value="ETM97958.1"/>
    <property type="molecule type" value="Genomic_DNA"/>
</dbReference>
<accession>W2PCL2</accession>
<proteinExistence type="predicted"/>
<dbReference type="Proteomes" id="UP000018817">
    <property type="component" value="Unassembled WGS sequence"/>
</dbReference>